<evidence type="ECO:0000256" key="1">
    <source>
        <dbReference type="SAM" id="SignalP"/>
    </source>
</evidence>
<accession>A0AAV9JYY8</accession>
<reference evidence="2 3" key="1">
    <citation type="submission" date="2021-11" db="EMBL/GenBank/DDBJ databases">
        <title>Black yeast isolated from Biological Soil Crust.</title>
        <authorList>
            <person name="Kurbessoian T."/>
        </authorList>
    </citation>
    <scope>NUCLEOTIDE SEQUENCE [LARGE SCALE GENOMIC DNA]</scope>
    <source>
        <strain evidence="2 3">CCFEE 5522</strain>
    </source>
</reference>
<feature type="signal peptide" evidence="1">
    <location>
        <begin position="1"/>
        <end position="19"/>
    </location>
</feature>
<comment type="caution">
    <text evidence="2">The sequence shown here is derived from an EMBL/GenBank/DDBJ whole genome shotgun (WGS) entry which is preliminary data.</text>
</comment>
<keyword evidence="3" id="KW-1185">Reference proteome</keyword>
<organism evidence="2 3">
    <name type="scientific">Oleoguttula mirabilis</name>
    <dbReference type="NCBI Taxonomy" id="1507867"/>
    <lineage>
        <taxon>Eukaryota</taxon>
        <taxon>Fungi</taxon>
        <taxon>Dikarya</taxon>
        <taxon>Ascomycota</taxon>
        <taxon>Pezizomycotina</taxon>
        <taxon>Dothideomycetes</taxon>
        <taxon>Dothideomycetidae</taxon>
        <taxon>Mycosphaerellales</taxon>
        <taxon>Teratosphaeriaceae</taxon>
        <taxon>Oleoguttula</taxon>
    </lineage>
</organism>
<protein>
    <submittedName>
        <fullName evidence="2">Uncharacterized protein</fullName>
    </submittedName>
</protein>
<dbReference type="Proteomes" id="UP001324427">
    <property type="component" value="Unassembled WGS sequence"/>
</dbReference>
<evidence type="ECO:0000313" key="2">
    <source>
        <dbReference type="EMBL" id="KAK4550869.1"/>
    </source>
</evidence>
<sequence length="329" mass="34698">MRSQSVINGLACLTALSYASPIASPADDINSPEERRNILVPGELIPTTTVNPATWSAGPWTGTPDFMPTSLVVLGRRDLASYPDLVPTSEVNPATWTPGPWTGTPKFLPTKLVTQAKRDLTSYPDLVPTSEVDPATWVQGVWTGTPKFLPTKLVTQAKRDLTSYPDLVPTSEVNPATWVQGVWTGTPKFLPTKLVTQDKRDLTSYPDLVPTSTVDIATDSTGVAFTGTPKFMPTKVVRLGTTTGCVVSIATHTHSSTVEYSYATHCSDGATATEDALLVATGIAGCCGGEDSLHACMADGSLPTGPTAWTCTLGSSSYAGVTTATTTWA</sequence>
<keyword evidence="1" id="KW-0732">Signal</keyword>
<evidence type="ECO:0000313" key="3">
    <source>
        <dbReference type="Proteomes" id="UP001324427"/>
    </source>
</evidence>
<name>A0AAV9JYY8_9PEZI</name>
<feature type="chain" id="PRO_5043440631" evidence="1">
    <location>
        <begin position="20"/>
        <end position="329"/>
    </location>
</feature>
<proteinExistence type="predicted"/>
<dbReference type="EMBL" id="JAVFHQ010000001">
    <property type="protein sequence ID" value="KAK4550869.1"/>
    <property type="molecule type" value="Genomic_DNA"/>
</dbReference>
<dbReference type="AlphaFoldDB" id="A0AAV9JYY8"/>
<gene>
    <name evidence="2" type="ORF">LTR36_000449</name>
</gene>